<dbReference type="Proteomes" id="UP000266895">
    <property type="component" value="Chromosome"/>
</dbReference>
<accession>A0A3S4UXV7</accession>
<keyword evidence="1" id="KW-1133">Transmembrane helix</keyword>
<organism evidence="2 3">
    <name type="scientific">Actinomyces howellii</name>
    <dbReference type="NCBI Taxonomy" id="52771"/>
    <lineage>
        <taxon>Bacteria</taxon>
        <taxon>Bacillati</taxon>
        <taxon>Actinomycetota</taxon>
        <taxon>Actinomycetes</taxon>
        <taxon>Actinomycetales</taxon>
        <taxon>Actinomycetaceae</taxon>
        <taxon>Actinomyces</taxon>
    </lineage>
</organism>
<feature type="transmembrane region" description="Helical" evidence="1">
    <location>
        <begin position="103"/>
        <end position="130"/>
    </location>
</feature>
<sequence length="135" mass="13726">MEFIVRTIGNAAGLWLAVVLLDGMSVPGAPSTLLMIANLLVVGLVLALVNSLVKPVARFVAFPLYVLTFGLFALVVNGAMLLLTSRITDALVGVGAEAGVALGLHVGSFGTAVIGSLVISVVSSLIVSVLGPKEE</sequence>
<feature type="transmembrane region" description="Helical" evidence="1">
    <location>
        <begin position="7"/>
        <end position="26"/>
    </location>
</feature>
<protein>
    <submittedName>
        <fullName evidence="2">Membrane protein of uncharacterized function</fullName>
    </submittedName>
</protein>
<keyword evidence="1" id="KW-0812">Transmembrane</keyword>
<evidence type="ECO:0000256" key="1">
    <source>
        <dbReference type="SAM" id="Phobius"/>
    </source>
</evidence>
<proteinExistence type="predicted"/>
<dbReference type="EMBL" id="LR134350">
    <property type="protein sequence ID" value="VEG28593.1"/>
    <property type="molecule type" value="Genomic_DNA"/>
</dbReference>
<dbReference type="InterPro" id="IPR007165">
    <property type="entry name" value="Phage_holin_4_2"/>
</dbReference>
<feature type="transmembrane region" description="Helical" evidence="1">
    <location>
        <begin position="60"/>
        <end position="83"/>
    </location>
</feature>
<dbReference type="AlphaFoldDB" id="A0A3S4UXV7"/>
<evidence type="ECO:0000313" key="2">
    <source>
        <dbReference type="EMBL" id="VEG28593.1"/>
    </source>
</evidence>
<feature type="transmembrane region" description="Helical" evidence="1">
    <location>
        <begin position="32"/>
        <end position="53"/>
    </location>
</feature>
<dbReference type="KEGG" id="ahw:NCTC11636_01619"/>
<keyword evidence="1" id="KW-0472">Membrane</keyword>
<keyword evidence="3" id="KW-1185">Reference proteome</keyword>
<reference evidence="2 3" key="1">
    <citation type="submission" date="2018-12" db="EMBL/GenBank/DDBJ databases">
        <authorList>
            <consortium name="Pathogen Informatics"/>
        </authorList>
    </citation>
    <scope>NUCLEOTIDE SEQUENCE [LARGE SCALE GENOMIC DNA]</scope>
    <source>
        <strain evidence="2 3">NCTC11636</strain>
    </source>
</reference>
<dbReference type="OrthoDB" id="9810847at2"/>
<dbReference type="Pfam" id="PF04020">
    <property type="entry name" value="Phage_holin_4_2"/>
    <property type="match status" value="1"/>
</dbReference>
<name>A0A3S4UXV7_9ACTO</name>
<dbReference type="PANTHER" id="PTHR37309">
    <property type="entry name" value="SLR0284 PROTEIN"/>
    <property type="match status" value="1"/>
</dbReference>
<dbReference type="PANTHER" id="PTHR37309:SF1">
    <property type="entry name" value="SLR0284 PROTEIN"/>
    <property type="match status" value="1"/>
</dbReference>
<evidence type="ECO:0000313" key="3">
    <source>
        <dbReference type="Proteomes" id="UP000266895"/>
    </source>
</evidence>
<dbReference type="RefSeq" id="WP_126382667.1">
    <property type="nucleotide sequence ID" value="NZ_LR134350.1"/>
</dbReference>
<gene>
    <name evidence="2" type="ORF">NCTC11636_01619</name>
</gene>